<organism evidence="1 2">
    <name type="scientific">Synechococcus phage S-SRM01</name>
    <dbReference type="NCBI Taxonomy" id="2781608"/>
    <lineage>
        <taxon>Viruses</taxon>
        <taxon>Duplodnaviria</taxon>
        <taxon>Heunggongvirae</taxon>
        <taxon>Uroviricota</taxon>
        <taxon>Caudoviricetes</taxon>
        <taxon>Pantevenvirales</taxon>
        <taxon>Kyanoviridae</taxon>
        <taxon>Serangoonvirus</taxon>
        <taxon>Serangoonvirus essarone</taxon>
    </lineage>
</organism>
<proteinExistence type="predicted"/>
<dbReference type="Proteomes" id="UP000664915">
    <property type="component" value="Segment"/>
</dbReference>
<dbReference type="KEGG" id="vg:77946407"/>
<accession>A0A879R1Y8</accession>
<dbReference type="EMBL" id="MW015081">
    <property type="protein sequence ID" value="QPX48202.1"/>
    <property type="molecule type" value="Genomic_DNA"/>
</dbReference>
<evidence type="ECO:0000313" key="1">
    <source>
        <dbReference type="EMBL" id="QPX48202.1"/>
    </source>
</evidence>
<dbReference type="GeneID" id="77946407"/>
<name>A0A879R1Y8_9CAUD</name>
<dbReference type="RefSeq" id="YP_010670212.1">
    <property type="nucleotide sequence ID" value="NC_070963.1"/>
</dbReference>
<reference evidence="1" key="1">
    <citation type="submission" date="2020-09" db="EMBL/GenBank/DDBJ databases">
        <authorList>
            <person name="Zhang D."/>
            <person name="Hatherill J.R."/>
            <person name="Ramirez J.F."/>
            <person name="Edinger B."/>
            <person name="Balarin R."/>
            <person name="Sullivan A."/>
            <person name="Humpal K.M."/>
            <person name="Guseva A."/>
            <person name="Butela K.A."/>
            <person name="Garlena R.A."/>
            <person name="Russell D.A."/>
            <person name="Pope W.H."/>
            <person name="Jacobs-Sera D."/>
            <person name="Hatfull G.F."/>
        </authorList>
    </citation>
    <scope>NUCLEOTIDE SEQUENCE</scope>
</reference>
<protein>
    <submittedName>
        <fullName evidence="1">Uncharacterized protein</fullName>
    </submittedName>
</protein>
<keyword evidence="2" id="KW-1185">Reference proteome</keyword>
<sequence>MKYKKGTFFLDKHTHKVYIFDGKEWWEIVPSSYLKKPDWI</sequence>
<evidence type="ECO:0000313" key="2">
    <source>
        <dbReference type="Proteomes" id="UP000664915"/>
    </source>
</evidence>